<dbReference type="InterPro" id="IPR002177">
    <property type="entry name" value="DPS_DNA-bd"/>
</dbReference>
<dbReference type="OrthoDB" id="9797023at2"/>
<dbReference type="PANTHER" id="PTHR42932">
    <property type="entry name" value="GENERAL STRESS PROTEIN 20U"/>
    <property type="match status" value="1"/>
</dbReference>
<evidence type="ECO:0000313" key="2">
    <source>
        <dbReference type="Proteomes" id="UP000319432"/>
    </source>
</evidence>
<organism evidence="1 2">
    <name type="scientific">Brevibacillus laterosporus</name>
    <name type="common">Bacillus laterosporus</name>
    <dbReference type="NCBI Taxonomy" id="1465"/>
    <lineage>
        <taxon>Bacteria</taxon>
        <taxon>Bacillati</taxon>
        <taxon>Bacillota</taxon>
        <taxon>Bacilli</taxon>
        <taxon>Bacillales</taxon>
        <taxon>Paenibacillaceae</taxon>
        <taxon>Brevibacillus</taxon>
    </lineage>
</organism>
<dbReference type="InterPro" id="IPR012347">
    <property type="entry name" value="Ferritin-like"/>
</dbReference>
<protein>
    <recommendedName>
        <fullName evidence="3">DNA starvation/stationary phase protection protein</fullName>
    </recommendedName>
</protein>
<sequence length="91" mass="10274">MNYKVTPRSIGLDTGKAELAAEEMNQYLANLQVMFIEIHNLHWNVVGISFFNIHEKTQMLYEKVGEGIDLIATNTDVHRVIESGQGELLKG</sequence>
<name>A0A518VCW7_BRELA</name>
<evidence type="ECO:0008006" key="3">
    <source>
        <dbReference type="Google" id="ProtNLM"/>
    </source>
</evidence>
<accession>A0A518VCW7</accession>
<evidence type="ECO:0000313" key="1">
    <source>
        <dbReference type="EMBL" id="QDX94845.1"/>
    </source>
</evidence>
<reference evidence="1 2" key="1">
    <citation type="submission" date="2018-11" db="EMBL/GenBank/DDBJ databases">
        <title>Phylogenetic determinants of toxin gene distribution in genomes of Brevibacillus laterosporus.</title>
        <authorList>
            <person name="Glare T.R."/>
            <person name="Durrant A."/>
            <person name="Berry C."/>
            <person name="Palma L."/>
            <person name="Ormskirk M."/>
            <person name="Cox M.O."/>
        </authorList>
    </citation>
    <scope>NUCLEOTIDE SEQUENCE [LARGE SCALE GENOMIC DNA]</scope>
    <source>
        <strain evidence="1 2">1821L</strain>
    </source>
</reference>
<dbReference type="InterPro" id="IPR009078">
    <property type="entry name" value="Ferritin-like_SF"/>
</dbReference>
<gene>
    <name evidence="1" type="ORF">EEL30_22685</name>
</gene>
<keyword evidence="2" id="KW-1185">Reference proteome</keyword>
<dbReference type="SUPFAM" id="SSF47240">
    <property type="entry name" value="Ferritin-like"/>
    <property type="match status" value="1"/>
</dbReference>
<dbReference type="AlphaFoldDB" id="A0A518VCW7"/>
<dbReference type="PANTHER" id="PTHR42932:SF1">
    <property type="entry name" value="GENERAL STRESS PROTEIN 20U"/>
    <property type="match status" value="1"/>
</dbReference>
<dbReference type="EMBL" id="CP033464">
    <property type="protein sequence ID" value="QDX94845.1"/>
    <property type="molecule type" value="Genomic_DNA"/>
</dbReference>
<dbReference type="Proteomes" id="UP000319432">
    <property type="component" value="Chromosome"/>
</dbReference>
<dbReference type="Gene3D" id="1.20.1260.10">
    <property type="match status" value="1"/>
</dbReference>
<proteinExistence type="predicted"/>